<sequence>MGKLWQVEETVRGASPETRVAVRQQTSAVVVAEFFALWHQTLPRISGKSKLAEAIRYAISRGAIFERFLTEGRIELDSNIVERATRTHSSSAATAAEGTGRPSRHCCKRQK</sequence>
<dbReference type="PANTHER" id="PTHR33678:SF1">
    <property type="entry name" value="BLL1576 PROTEIN"/>
    <property type="match status" value="1"/>
</dbReference>
<dbReference type="AlphaFoldDB" id="F7XC54"/>
<evidence type="ECO:0000313" key="4">
    <source>
        <dbReference type="Proteomes" id="UP000009045"/>
    </source>
</evidence>
<name>F7XC54_SINMM</name>
<evidence type="ECO:0000256" key="1">
    <source>
        <dbReference type="SAM" id="MobiDB-lite"/>
    </source>
</evidence>
<evidence type="ECO:0000313" key="3">
    <source>
        <dbReference type="EMBL" id="AEH81345.1"/>
    </source>
</evidence>
<dbReference type="HOGENOM" id="CLU_2156683_0_0_5"/>
<keyword evidence="3" id="KW-0614">Plasmid</keyword>
<dbReference type="PATRIC" id="fig|707241.3.peg.4262"/>
<feature type="compositionally biased region" description="Low complexity" evidence="1">
    <location>
        <begin position="87"/>
        <end position="101"/>
    </location>
</feature>
<dbReference type="Pfam" id="PF03050">
    <property type="entry name" value="DDE_Tnp_IS66"/>
    <property type="match status" value="1"/>
</dbReference>
<organism evidence="3 4">
    <name type="scientific">Sinorhizobium meliloti (strain SM11)</name>
    <dbReference type="NCBI Taxonomy" id="707241"/>
    <lineage>
        <taxon>Bacteria</taxon>
        <taxon>Pseudomonadati</taxon>
        <taxon>Pseudomonadota</taxon>
        <taxon>Alphaproteobacteria</taxon>
        <taxon>Hyphomicrobiales</taxon>
        <taxon>Rhizobiaceae</taxon>
        <taxon>Sinorhizobium/Ensifer group</taxon>
        <taxon>Sinorhizobium</taxon>
    </lineage>
</organism>
<accession>F7XC54</accession>
<proteinExistence type="predicted"/>
<feature type="compositionally biased region" description="Basic residues" evidence="1">
    <location>
        <begin position="102"/>
        <end position="111"/>
    </location>
</feature>
<dbReference type="InterPro" id="IPR004291">
    <property type="entry name" value="Transposase_IS66_central"/>
</dbReference>
<dbReference type="EMBL" id="CP001831">
    <property type="protein sequence ID" value="AEH81345.1"/>
    <property type="molecule type" value="Genomic_DNA"/>
</dbReference>
<dbReference type="Proteomes" id="UP000009045">
    <property type="component" value="Plasmid pSmeSM11c"/>
</dbReference>
<feature type="domain" description="Transposase IS66 central" evidence="2">
    <location>
        <begin position="1"/>
        <end position="87"/>
    </location>
</feature>
<dbReference type="InterPro" id="IPR052344">
    <property type="entry name" value="Transposase-related"/>
</dbReference>
<dbReference type="PANTHER" id="PTHR33678">
    <property type="entry name" value="BLL1576 PROTEIN"/>
    <property type="match status" value="1"/>
</dbReference>
<feature type="region of interest" description="Disordered" evidence="1">
    <location>
        <begin position="85"/>
        <end position="111"/>
    </location>
</feature>
<dbReference type="KEGG" id="smx:SM11_pC0272"/>
<reference evidence="3 4" key="1">
    <citation type="journal article" date="2011" name="J. Biotechnol.">
        <title>The complete genome sequence of the dominant Sinorhizobium meliloti field isolate SM11 extends the S. meliloti pan-genome.</title>
        <authorList>
            <person name="Schneiker-Bekel S."/>
            <person name="Wibberg D."/>
            <person name="Bekel T."/>
            <person name="Blom J."/>
            <person name="Linke B."/>
            <person name="Neuweger H."/>
            <person name="Stiens M."/>
            <person name="Vorholter F.J."/>
            <person name="Weidner S."/>
            <person name="Goesmann A."/>
            <person name="Puhler A."/>
            <person name="Schluter A."/>
        </authorList>
    </citation>
    <scope>NUCLEOTIDE SEQUENCE [LARGE SCALE GENOMIC DNA]</scope>
    <source>
        <strain evidence="3 4">SM11</strain>
        <plasmid evidence="4">pSmeSM11c</plasmid>
    </source>
</reference>
<evidence type="ECO:0000259" key="2">
    <source>
        <dbReference type="Pfam" id="PF03050"/>
    </source>
</evidence>
<gene>
    <name evidence="3" type="ordered locus">SM11_pC0272</name>
</gene>
<protein>
    <submittedName>
        <fullName evidence="3">Transposase IS66</fullName>
    </submittedName>
</protein>
<geneLocation type="plasmid" evidence="3 4">
    <name>pSmeSM11c</name>
</geneLocation>